<feature type="signal peptide" evidence="14">
    <location>
        <begin position="1"/>
        <end position="23"/>
    </location>
</feature>
<dbReference type="InterPro" id="IPR012334">
    <property type="entry name" value="Pectin_lyas_fold"/>
</dbReference>
<keyword evidence="8 13" id="KW-0378">Hydrolase</keyword>
<evidence type="ECO:0000256" key="12">
    <source>
        <dbReference type="PROSITE-ProRule" id="PRU10052"/>
    </source>
</evidence>
<dbReference type="FunFam" id="2.160.20.10:FF:000032">
    <property type="entry name" value="Pectin lyase-like superfamily protein"/>
    <property type="match status" value="1"/>
</dbReference>
<dbReference type="InterPro" id="IPR000743">
    <property type="entry name" value="Glyco_hydro_28"/>
</dbReference>
<comment type="similarity">
    <text evidence="2 13">Belongs to the glycosyl hydrolase 28 family.</text>
</comment>
<comment type="caution">
    <text evidence="15">The sequence shown here is derived from an EMBL/GenBank/DDBJ whole genome shotgun (WGS) entry which is preliminary data.</text>
</comment>
<keyword evidence="7" id="KW-0677">Repeat</keyword>
<evidence type="ECO:0000256" key="3">
    <source>
        <dbReference type="ARBA" id="ARBA00012736"/>
    </source>
</evidence>
<evidence type="ECO:0000313" key="15">
    <source>
        <dbReference type="EMBL" id="KAE8666957.1"/>
    </source>
</evidence>
<evidence type="ECO:0000256" key="4">
    <source>
        <dbReference type="ARBA" id="ARBA00022512"/>
    </source>
</evidence>
<evidence type="ECO:0000256" key="2">
    <source>
        <dbReference type="ARBA" id="ARBA00008834"/>
    </source>
</evidence>
<dbReference type="PROSITE" id="PS00502">
    <property type="entry name" value="POLYGALACTURONASE"/>
    <property type="match status" value="1"/>
</dbReference>
<evidence type="ECO:0000256" key="13">
    <source>
        <dbReference type="RuleBase" id="RU361169"/>
    </source>
</evidence>
<organism evidence="15 16">
    <name type="scientific">Hibiscus syriacus</name>
    <name type="common">Rose of Sharon</name>
    <dbReference type="NCBI Taxonomy" id="106335"/>
    <lineage>
        <taxon>Eukaryota</taxon>
        <taxon>Viridiplantae</taxon>
        <taxon>Streptophyta</taxon>
        <taxon>Embryophyta</taxon>
        <taxon>Tracheophyta</taxon>
        <taxon>Spermatophyta</taxon>
        <taxon>Magnoliopsida</taxon>
        <taxon>eudicotyledons</taxon>
        <taxon>Gunneridae</taxon>
        <taxon>Pentapetalae</taxon>
        <taxon>rosids</taxon>
        <taxon>malvids</taxon>
        <taxon>Malvales</taxon>
        <taxon>Malvaceae</taxon>
        <taxon>Malvoideae</taxon>
        <taxon>Hibiscus</taxon>
    </lineage>
</organism>
<dbReference type="GO" id="GO:0004650">
    <property type="term" value="F:polygalacturonase activity"/>
    <property type="evidence" value="ECO:0007669"/>
    <property type="project" value="UniProtKB-EC"/>
</dbReference>
<dbReference type="PANTHER" id="PTHR31375">
    <property type="match status" value="1"/>
</dbReference>
<keyword evidence="16" id="KW-1185">Reference proteome</keyword>
<comment type="subcellular location">
    <subcellularLocation>
        <location evidence="1">Secreted</location>
        <location evidence="1">Cell wall</location>
    </subcellularLocation>
</comment>
<gene>
    <name evidence="15" type="ORF">F3Y22_tig00112471pilonHSYRG00079</name>
</gene>
<evidence type="ECO:0000256" key="8">
    <source>
        <dbReference type="ARBA" id="ARBA00022801"/>
    </source>
</evidence>
<evidence type="ECO:0000256" key="10">
    <source>
        <dbReference type="ARBA" id="ARBA00023316"/>
    </source>
</evidence>
<dbReference type="GO" id="GO:0005975">
    <property type="term" value="P:carbohydrate metabolic process"/>
    <property type="evidence" value="ECO:0007669"/>
    <property type="project" value="InterPro"/>
</dbReference>
<dbReference type="EC" id="3.2.1.15" evidence="3"/>
<dbReference type="EMBL" id="VEPZ02001589">
    <property type="protein sequence ID" value="KAE8666957.1"/>
    <property type="molecule type" value="Genomic_DNA"/>
</dbReference>
<evidence type="ECO:0000256" key="9">
    <source>
        <dbReference type="ARBA" id="ARBA00023295"/>
    </source>
</evidence>
<keyword evidence="6 14" id="KW-0732">Signal</keyword>
<dbReference type="AlphaFoldDB" id="A0A6A2Y7K5"/>
<evidence type="ECO:0000256" key="6">
    <source>
        <dbReference type="ARBA" id="ARBA00022729"/>
    </source>
</evidence>
<evidence type="ECO:0000256" key="1">
    <source>
        <dbReference type="ARBA" id="ARBA00004191"/>
    </source>
</evidence>
<reference evidence="15" key="1">
    <citation type="submission" date="2019-09" db="EMBL/GenBank/DDBJ databases">
        <title>Draft genome information of white flower Hibiscus syriacus.</title>
        <authorList>
            <person name="Kim Y.-M."/>
        </authorList>
    </citation>
    <scope>NUCLEOTIDE SEQUENCE [LARGE SCALE GENOMIC DNA]</scope>
    <source>
        <strain evidence="15">YM2019G1</strain>
    </source>
</reference>
<dbReference type="InterPro" id="IPR006626">
    <property type="entry name" value="PbH1"/>
</dbReference>
<keyword evidence="5" id="KW-0964">Secreted</keyword>
<dbReference type="Pfam" id="PF00295">
    <property type="entry name" value="Glyco_hydro_28"/>
    <property type="match status" value="2"/>
</dbReference>
<evidence type="ECO:0000256" key="7">
    <source>
        <dbReference type="ARBA" id="ARBA00022737"/>
    </source>
</evidence>
<protein>
    <recommendedName>
        <fullName evidence="3">endo-polygalacturonase</fullName>
        <ecNumber evidence="3">3.2.1.15</ecNumber>
    </recommendedName>
</protein>
<dbReference type="SUPFAM" id="SSF51126">
    <property type="entry name" value="Pectin lyase-like"/>
    <property type="match status" value="1"/>
</dbReference>
<dbReference type="SMART" id="SM00710">
    <property type="entry name" value="PbH1"/>
    <property type="match status" value="5"/>
</dbReference>
<keyword evidence="9 13" id="KW-0326">Glycosidase</keyword>
<comment type="catalytic activity">
    <reaction evidence="11">
        <text>(1,4-alpha-D-galacturonosyl)n+m + H2O = (1,4-alpha-D-galacturonosyl)n + (1,4-alpha-D-galacturonosyl)m.</text>
        <dbReference type="EC" id="3.2.1.15"/>
    </reaction>
</comment>
<evidence type="ECO:0000256" key="11">
    <source>
        <dbReference type="ARBA" id="ARBA00034074"/>
    </source>
</evidence>
<dbReference type="InterPro" id="IPR011050">
    <property type="entry name" value="Pectin_lyase_fold/virulence"/>
</dbReference>
<proteinExistence type="inferred from homology"/>
<dbReference type="Gene3D" id="2.160.20.10">
    <property type="entry name" value="Single-stranded right-handed beta-helix, Pectin lyase-like"/>
    <property type="match status" value="1"/>
</dbReference>
<feature type="active site" evidence="12">
    <location>
        <position position="339"/>
    </location>
</feature>
<evidence type="ECO:0000256" key="5">
    <source>
        <dbReference type="ARBA" id="ARBA00022525"/>
    </source>
</evidence>
<sequence>MMFLKTLCLPLLFTLISLRSCFGIDSYTEDPFHVDFRRGRAYRRPISYRPYVRTFGHVPNIRNYRNPYSVNRFDHNSGIRARLDRARGPMTSKMVNVDDFGAKANGRDDSLAFKKAWNYACSSSQGATMVVPKKKTYHVKPINFSGPCKSPLVLKIYGTIKATTDHSEYEGNGRRWLYFDNVENLRVEGGGTINGNGRTWWEKSCKINKALVTLQGSANCKLLHLLCVVFRIWPTCVNIFSSELQAVTFNECTNLRVSSLRIKNAQQMHLIFRECVNVNAFNLRVKAPGNSPNTDGIHVTGTQNININNCVIGTGDDCISIVSGSKNVRATGITCGPGHGISIGSLGAGNSAAYVSNVIVNKATFRDTTNGVRIKTWQGGSGYAKNIRFQNIVMNNVSNPIIIDQNYCDKRKPCRKQVSAVQVSDVLYQNIRGTSATGVAVKFDCSQSVPCRRIYLQDVALRAEEEDSAQASCANVRLSYRGDVSPPCSSQN</sequence>
<keyword evidence="10" id="KW-0961">Cell wall biogenesis/degradation</keyword>
<keyword evidence="4" id="KW-0134">Cell wall</keyword>
<dbReference type="Proteomes" id="UP000436088">
    <property type="component" value="Unassembled WGS sequence"/>
</dbReference>
<evidence type="ECO:0000256" key="14">
    <source>
        <dbReference type="SAM" id="SignalP"/>
    </source>
</evidence>
<accession>A0A6A2Y7K5</accession>
<dbReference type="GO" id="GO:0071555">
    <property type="term" value="P:cell wall organization"/>
    <property type="evidence" value="ECO:0007669"/>
    <property type="project" value="UniProtKB-KW"/>
</dbReference>
<name>A0A6A2Y7K5_HIBSY</name>
<feature type="chain" id="PRO_5025473940" description="endo-polygalacturonase" evidence="14">
    <location>
        <begin position="24"/>
        <end position="492"/>
    </location>
</feature>
<evidence type="ECO:0000313" key="16">
    <source>
        <dbReference type="Proteomes" id="UP000436088"/>
    </source>
</evidence>